<keyword evidence="7" id="KW-1185">Reference proteome</keyword>
<dbReference type="SUPFAM" id="SSF52279">
    <property type="entry name" value="Beta-D-glucan exohydrolase, C-terminal domain"/>
    <property type="match status" value="1"/>
</dbReference>
<organism evidence="6 7">
    <name type="scientific">Deminuibacter soli</name>
    <dbReference type="NCBI Taxonomy" id="2291815"/>
    <lineage>
        <taxon>Bacteria</taxon>
        <taxon>Pseudomonadati</taxon>
        <taxon>Bacteroidota</taxon>
        <taxon>Chitinophagia</taxon>
        <taxon>Chitinophagales</taxon>
        <taxon>Chitinophagaceae</taxon>
        <taxon>Deminuibacter</taxon>
    </lineage>
</organism>
<keyword evidence="3" id="KW-0378">Hydrolase</keyword>
<dbReference type="GO" id="GO:0031222">
    <property type="term" value="P:arabinan catabolic process"/>
    <property type="evidence" value="ECO:0007669"/>
    <property type="project" value="TreeGrafter"/>
</dbReference>
<dbReference type="GO" id="GO:0008422">
    <property type="term" value="F:beta-glucosidase activity"/>
    <property type="evidence" value="ECO:0007669"/>
    <property type="project" value="UniProtKB-ARBA"/>
</dbReference>
<dbReference type="EMBL" id="QTJU01000002">
    <property type="protein sequence ID" value="RFM28501.1"/>
    <property type="molecule type" value="Genomic_DNA"/>
</dbReference>
<keyword evidence="2" id="KW-0732">Signal</keyword>
<dbReference type="PANTHER" id="PTHR42721:SF3">
    <property type="entry name" value="BETA-D-XYLOSIDASE 5-RELATED"/>
    <property type="match status" value="1"/>
</dbReference>
<evidence type="ECO:0000313" key="6">
    <source>
        <dbReference type="EMBL" id="RFM28501.1"/>
    </source>
</evidence>
<dbReference type="InterPro" id="IPR026891">
    <property type="entry name" value="Fn3-like"/>
</dbReference>
<dbReference type="Pfam" id="PF14310">
    <property type="entry name" value="Fn3-like"/>
    <property type="match status" value="1"/>
</dbReference>
<feature type="transmembrane region" description="Helical" evidence="4">
    <location>
        <begin position="7"/>
        <end position="24"/>
    </location>
</feature>
<dbReference type="InterPro" id="IPR013783">
    <property type="entry name" value="Ig-like_fold"/>
</dbReference>
<reference evidence="6 7" key="1">
    <citation type="submission" date="2018-08" db="EMBL/GenBank/DDBJ databases">
        <title>Chitinophagaceae sp. K23C18032701, a novel bacterium isolated from forest soil.</title>
        <authorList>
            <person name="Wang C."/>
        </authorList>
    </citation>
    <scope>NUCLEOTIDE SEQUENCE [LARGE SCALE GENOMIC DNA]</scope>
    <source>
        <strain evidence="6 7">K23C18032701</strain>
    </source>
</reference>
<comment type="similarity">
    <text evidence="1">Belongs to the glycosyl hydrolase 3 family.</text>
</comment>
<proteinExistence type="inferred from homology"/>
<evidence type="ECO:0000256" key="2">
    <source>
        <dbReference type="ARBA" id="ARBA00022729"/>
    </source>
</evidence>
<dbReference type="Gene3D" id="3.20.20.300">
    <property type="entry name" value="Glycoside hydrolase, family 3, N-terminal domain"/>
    <property type="match status" value="1"/>
</dbReference>
<dbReference type="InterPro" id="IPR017853">
    <property type="entry name" value="GH"/>
</dbReference>
<keyword evidence="4" id="KW-0812">Transmembrane</keyword>
<protein>
    <submittedName>
        <fullName evidence="6">Beta-glucosidase</fullName>
    </submittedName>
</protein>
<dbReference type="Proteomes" id="UP000261284">
    <property type="component" value="Unassembled WGS sequence"/>
</dbReference>
<evidence type="ECO:0000256" key="1">
    <source>
        <dbReference type="ARBA" id="ARBA00005336"/>
    </source>
</evidence>
<dbReference type="GO" id="GO:0009044">
    <property type="term" value="F:xylan 1,4-beta-xylosidase activity"/>
    <property type="evidence" value="ECO:0007669"/>
    <property type="project" value="InterPro"/>
</dbReference>
<evidence type="ECO:0000313" key="7">
    <source>
        <dbReference type="Proteomes" id="UP000261284"/>
    </source>
</evidence>
<comment type="caution">
    <text evidence="6">The sequence shown here is derived from an EMBL/GenBank/DDBJ whole genome shotgun (WGS) entry which is preliminary data.</text>
</comment>
<accession>A0A3E1NKT3</accession>
<evidence type="ECO:0000259" key="5">
    <source>
        <dbReference type="SMART" id="SM01217"/>
    </source>
</evidence>
<dbReference type="InterPro" id="IPR036881">
    <property type="entry name" value="Glyco_hydro_3_C_sf"/>
</dbReference>
<feature type="domain" description="Fibronectin type III-like" evidence="5">
    <location>
        <begin position="676"/>
        <end position="745"/>
    </location>
</feature>
<dbReference type="Gene3D" id="3.40.50.1700">
    <property type="entry name" value="Glycoside hydrolase family 3 C-terminal domain"/>
    <property type="match status" value="1"/>
</dbReference>
<dbReference type="RefSeq" id="WP_116846491.1">
    <property type="nucleotide sequence ID" value="NZ_QTJU01000002.1"/>
</dbReference>
<dbReference type="SUPFAM" id="SSF51445">
    <property type="entry name" value="(Trans)glycosidases"/>
    <property type="match status" value="1"/>
</dbReference>
<gene>
    <name evidence="6" type="ORF">DXN05_06755</name>
</gene>
<keyword evidence="4" id="KW-0472">Membrane</keyword>
<evidence type="ECO:0000256" key="3">
    <source>
        <dbReference type="ARBA" id="ARBA00022801"/>
    </source>
</evidence>
<sequence>MKVTRYGACLLGVCGMFLFYSFVYNKDAGYAYRNAALPVNERVADLLKRMTVTEKIKQLDMYWGKEVANMQGHEAASWSPEKTKEMIGTEGIGSVHDLYPLTAGVSNDIQRYAMEHTRLGIPVLFIEEGLHGYSGLGSTEFPVPLQLSAMWDTALVYKAGRTIATETRAHGVDMILGPVLDLARDPRWGRVEETYGEDPYLNARNGVAMVKGLQGTALNSDNAVVSEPKHFAVHSVPEGGANISAVNMGEREARSSFLYVFEKAVKEGKAKGIMAAYHELDGVPCVDNKWLLTDVLRKEWGFNGFVLSDLGAIKMSLEAHQVADDMSDALAETLKAGLDMQFYDFAHADFMKAMQQAVSSKNLSMQELDRAVGDVLRVKFMLGLFDHPYTDTQLKNQVFHTPEHAALALQAAQEGIVLLKNDNKVLPLRANEGSIAVIGALATSNYVGGYANDSSKGVSILDALKQRTAGKVNLAYEPGYADSKAPAAEQQALLQKAVAAARNADVAVVVLGEESAVIGEGKDRAHLDLGQQQIDLMKALVATGKPVVAVLFNGRPLTLGWVADNVPAIVESWFGGEAGGLATADVLLGNINPSGKLPICFPRSVGQLPFYYNRKPTTSHKYVDEADTPLYPFGHGLSYTQFNYSDITVQPAVIPVNGKATVTVHIKNTGTTAGSEVVQLYIRDRVGSVTTPVKSLRGFSRIYLKSGGEGTVQFTLGAEELALWNREMKHVVEPGWFTVMAGSSSADIRQVDSLRVR</sequence>
<dbReference type="FunFam" id="2.60.40.10:FF:000495">
    <property type="entry name" value="Periplasmic beta-glucosidase"/>
    <property type="match status" value="1"/>
</dbReference>
<dbReference type="AlphaFoldDB" id="A0A3E1NKT3"/>
<dbReference type="GO" id="GO:0045493">
    <property type="term" value="P:xylan catabolic process"/>
    <property type="evidence" value="ECO:0007669"/>
    <property type="project" value="InterPro"/>
</dbReference>
<name>A0A3E1NKT3_9BACT</name>
<dbReference type="PANTHER" id="PTHR42721">
    <property type="entry name" value="SUGAR HYDROLASE-RELATED"/>
    <property type="match status" value="1"/>
</dbReference>
<dbReference type="Gene3D" id="2.60.40.10">
    <property type="entry name" value="Immunoglobulins"/>
    <property type="match status" value="1"/>
</dbReference>
<dbReference type="InterPro" id="IPR002772">
    <property type="entry name" value="Glyco_hydro_3_C"/>
</dbReference>
<evidence type="ECO:0000256" key="4">
    <source>
        <dbReference type="SAM" id="Phobius"/>
    </source>
</evidence>
<dbReference type="InterPro" id="IPR001764">
    <property type="entry name" value="Glyco_hydro_3_N"/>
</dbReference>
<dbReference type="Pfam" id="PF01915">
    <property type="entry name" value="Glyco_hydro_3_C"/>
    <property type="match status" value="1"/>
</dbReference>
<dbReference type="InterPro" id="IPR036962">
    <property type="entry name" value="Glyco_hydro_3_N_sf"/>
</dbReference>
<keyword evidence="4" id="KW-1133">Transmembrane helix</keyword>
<dbReference type="PRINTS" id="PR00133">
    <property type="entry name" value="GLHYDRLASE3"/>
</dbReference>
<dbReference type="Pfam" id="PF00933">
    <property type="entry name" value="Glyco_hydro_3"/>
    <property type="match status" value="1"/>
</dbReference>
<dbReference type="InterPro" id="IPR044993">
    <property type="entry name" value="BXL"/>
</dbReference>
<dbReference type="GO" id="GO:0046556">
    <property type="term" value="F:alpha-L-arabinofuranosidase activity"/>
    <property type="evidence" value="ECO:0007669"/>
    <property type="project" value="TreeGrafter"/>
</dbReference>
<dbReference type="SMART" id="SM01217">
    <property type="entry name" value="Fn3_like"/>
    <property type="match status" value="1"/>
</dbReference>
<dbReference type="OrthoDB" id="721009at2"/>